<dbReference type="AlphaFoldDB" id="A0A8X6SEF4"/>
<protein>
    <submittedName>
        <fullName evidence="2">Uncharacterized protein</fullName>
    </submittedName>
</protein>
<evidence type="ECO:0000313" key="2">
    <source>
        <dbReference type="EMBL" id="GFY09943.1"/>
    </source>
</evidence>
<feature type="region of interest" description="Disordered" evidence="1">
    <location>
        <begin position="37"/>
        <end position="78"/>
    </location>
</feature>
<evidence type="ECO:0000313" key="3">
    <source>
        <dbReference type="Proteomes" id="UP000887159"/>
    </source>
</evidence>
<feature type="region of interest" description="Disordered" evidence="1">
    <location>
        <begin position="199"/>
        <end position="230"/>
    </location>
</feature>
<proteinExistence type="predicted"/>
<feature type="compositionally biased region" description="Low complexity" evidence="1">
    <location>
        <begin position="206"/>
        <end position="226"/>
    </location>
</feature>
<feature type="region of interest" description="Disordered" evidence="1">
    <location>
        <begin position="140"/>
        <end position="159"/>
    </location>
</feature>
<feature type="compositionally biased region" description="Polar residues" evidence="1">
    <location>
        <begin position="147"/>
        <end position="159"/>
    </location>
</feature>
<comment type="caution">
    <text evidence="2">The sequence shown here is derived from an EMBL/GenBank/DDBJ whole genome shotgun (WGS) entry which is preliminary data.</text>
</comment>
<evidence type="ECO:0000256" key="1">
    <source>
        <dbReference type="SAM" id="MobiDB-lite"/>
    </source>
</evidence>
<dbReference type="EMBL" id="BMAU01021292">
    <property type="protein sequence ID" value="GFY09943.1"/>
    <property type="molecule type" value="Genomic_DNA"/>
</dbReference>
<sequence>MEHDTRIVDFRPFEKFLCALLAKPHHYPFFKTVSPGHGGSTGGGQWNSSSNSKNKEREKKELRENPSRNKTGKLRTEGGCLGNGGIAIEVSRAPESLHQQSSFAGVADDNDPTLLDHNKRLAEYQKFQQMAEPLKTTATKRKENEDGFTSPTSRQISKNRRTISQAELNFKIDLQNLTTLESTRYSRIFFDKYSAQARDTTTRPSNTTNRKTLNQNTKNNTTGNNNYLQPPVFLKITDDYRTQMKALNDRLSSLRSRMTGEYFKLYTDTDDQHHKLNQVLEEFQYEFYSITPKKKIGLLRSSLRDSPETQTRKQYTATS</sequence>
<dbReference type="Proteomes" id="UP000887159">
    <property type="component" value="Unassembled WGS sequence"/>
</dbReference>
<organism evidence="2 3">
    <name type="scientific">Trichonephila clavipes</name>
    <name type="common">Golden silk orbweaver</name>
    <name type="synonym">Nephila clavipes</name>
    <dbReference type="NCBI Taxonomy" id="2585209"/>
    <lineage>
        <taxon>Eukaryota</taxon>
        <taxon>Metazoa</taxon>
        <taxon>Ecdysozoa</taxon>
        <taxon>Arthropoda</taxon>
        <taxon>Chelicerata</taxon>
        <taxon>Arachnida</taxon>
        <taxon>Araneae</taxon>
        <taxon>Araneomorphae</taxon>
        <taxon>Entelegynae</taxon>
        <taxon>Araneoidea</taxon>
        <taxon>Nephilidae</taxon>
        <taxon>Trichonephila</taxon>
    </lineage>
</organism>
<reference evidence="2" key="1">
    <citation type="submission" date="2020-08" db="EMBL/GenBank/DDBJ databases">
        <title>Multicomponent nature underlies the extraordinary mechanical properties of spider dragline silk.</title>
        <authorList>
            <person name="Kono N."/>
            <person name="Nakamura H."/>
            <person name="Mori M."/>
            <person name="Yoshida Y."/>
            <person name="Ohtoshi R."/>
            <person name="Malay A.D."/>
            <person name="Moran D.A.P."/>
            <person name="Tomita M."/>
            <person name="Numata K."/>
            <person name="Arakawa K."/>
        </authorList>
    </citation>
    <scope>NUCLEOTIDE SEQUENCE</scope>
</reference>
<name>A0A8X6SEF4_TRICX</name>
<keyword evidence="3" id="KW-1185">Reference proteome</keyword>
<feature type="compositionally biased region" description="Basic and acidic residues" evidence="1">
    <location>
        <begin position="53"/>
        <end position="67"/>
    </location>
</feature>
<accession>A0A8X6SEF4</accession>
<gene>
    <name evidence="2" type="ORF">TNCV_3699051</name>
</gene>